<dbReference type="GO" id="GO:0000151">
    <property type="term" value="C:ubiquitin ligase complex"/>
    <property type="evidence" value="ECO:0007669"/>
    <property type="project" value="EnsemblFungi"/>
</dbReference>
<feature type="region of interest" description="Disordered" evidence="2">
    <location>
        <begin position="260"/>
        <end position="288"/>
    </location>
</feature>
<dbReference type="STRING" id="1071378.G0WHH5"/>
<keyword evidence="1" id="KW-0175">Coiled coil</keyword>
<dbReference type="GO" id="GO:1904669">
    <property type="term" value="P:ATP export"/>
    <property type="evidence" value="ECO:0007669"/>
    <property type="project" value="EnsemblFungi"/>
</dbReference>
<dbReference type="GO" id="GO:0006513">
    <property type="term" value="P:protein monoubiquitination"/>
    <property type="evidence" value="ECO:0007669"/>
    <property type="project" value="EnsemblFungi"/>
</dbReference>
<dbReference type="InterPro" id="IPR022794">
    <property type="entry name" value="Bul1_C"/>
</dbReference>
<feature type="compositionally biased region" description="Low complexity" evidence="2">
    <location>
        <begin position="215"/>
        <end position="226"/>
    </location>
</feature>
<feature type="coiled-coil region" evidence="1">
    <location>
        <begin position="556"/>
        <end position="583"/>
    </location>
</feature>
<organism evidence="5 6">
    <name type="scientific">Naumovozyma dairenensis (strain ATCC 10597 / BCRC 20456 / CBS 421 / NBRC 0211 / NRRL Y-12639)</name>
    <name type="common">Saccharomyces dairenensis</name>
    <dbReference type="NCBI Taxonomy" id="1071378"/>
    <lineage>
        <taxon>Eukaryota</taxon>
        <taxon>Fungi</taxon>
        <taxon>Dikarya</taxon>
        <taxon>Ascomycota</taxon>
        <taxon>Saccharomycotina</taxon>
        <taxon>Saccharomycetes</taxon>
        <taxon>Saccharomycetales</taxon>
        <taxon>Saccharomycetaceae</taxon>
        <taxon>Naumovozyma</taxon>
    </lineage>
</organism>
<dbReference type="OMA" id="LPYWAPS"/>
<feature type="domain" description="Bul1 N-terminal" evidence="3">
    <location>
        <begin position="144"/>
        <end position="599"/>
    </location>
</feature>
<feature type="compositionally biased region" description="Basic and acidic residues" evidence="2">
    <location>
        <begin position="14"/>
        <end position="29"/>
    </location>
</feature>
<feature type="compositionally biased region" description="Low complexity" evidence="2">
    <location>
        <begin position="94"/>
        <end position="106"/>
    </location>
</feature>
<dbReference type="GO" id="GO:1990306">
    <property type="term" value="C:RSP5-BUL ubiquitin ligase complex"/>
    <property type="evidence" value="ECO:0007669"/>
    <property type="project" value="EnsemblFungi"/>
</dbReference>
<proteinExistence type="predicted"/>
<dbReference type="KEGG" id="ndi:NDAI_0K00450"/>
<dbReference type="InterPro" id="IPR039634">
    <property type="entry name" value="Bul1-like"/>
</dbReference>
<feature type="compositionally biased region" description="Polar residues" evidence="2">
    <location>
        <begin position="962"/>
        <end position="977"/>
    </location>
</feature>
<feature type="compositionally biased region" description="Polar residues" evidence="2">
    <location>
        <begin position="117"/>
        <end position="144"/>
    </location>
</feature>
<dbReference type="OrthoDB" id="2283785at2759"/>
<dbReference type="EMBL" id="HE580277">
    <property type="protein sequence ID" value="CCD27236.1"/>
    <property type="molecule type" value="Genomic_DNA"/>
</dbReference>
<name>G0WHH5_NAUDC</name>
<evidence type="ECO:0000256" key="2">
    <source>
        <dbReference type="SAM" id="MobiDB-lite"/>
    </source>
</evidence>
<feature type="compositionally biased region" description="Polar residues" evidence="2">
    <location>
        <begin position="711"/>
        <end position="725"/>
    </location>
</feature>
<dbReference type="GO" id="GO:0070086">
    <property type="term" value="P:ubiquitin-dependent endocytosis"/>
    <property type="evidence" value="ECO:0007669"/>
    <property type="project" value="EnsemblFungi"/>
</dbReference>
<protein>
    <recommendedName>
        <fullName evidence="7">BUL2</fullName>
    </recommendedName>
</protein>
<dbReference type="Pfam" id="PF04426">
    <property type="entry name" value="Bul1_C"/>
    <property type="match status" value="1"/>
</dbReference>
<feature type="region of interest" description="Disordered" evidence="2">
    <location>
        <begin position="711"/>
        <end position="746"/>
    </location>
</feature>
<dbReference type="GO" id="GO:0009749">
    <property type="term" value="P:response to glucose"/>
    <property type="evidence" value="ECO:0007669"/>
    <property type="project" value="EnsemblFungi"/>
</dbReference>
<sequence length="1113" mass="126122">MSQNGSPSRTPGRSNERPPLRSSKTETKIRGRSRQTRQSTKTSNNPVSWIRSASTSSILKLRRPDTTSSSSSSSLHPDTSTLPSNQTHASFLRSPKVPSSSQSPSPLNTRRGRGRGNHSTSVSMERGISSPTRPAQPNTPAVLTEDSQSVVVDVLPSFEMYNALHRHIPQGNVNPDDHDFPPTYLEVQSQCNSTFPIMEQHSTDLSTAHHHTNHNHQNPPHSTHTNQHLEHSDNPINNLLPLTTQHLSMRSNHINQHHEDSIITSSSRTTSANVSGTTTPTNSQIPFQDDLNDSGNIFIDKLYTLPKLTTPVEIDIRLTKQASKPMEKPDEESILREFTSGDIIHGYCIIENRSENPLPFEMFYVTLEAYTSVIDKTKGKRTVKRFLRMVDLSASWSYTNIDLGTGFKMNPGERDWDDSLIGLLNNRILEPGIKYKKYFMFKFPNQLLDVTCKQEHFTHCLLPPSFGIDKYRNNCKYASIRVNHLLGSGHLGTKGSPILTYDMVDDNLSINYTIDARTVGKDIKTKKLIIMKEREYNLRFIPFSFASDLVGERDPIKQLKDLTDLIEDRLNSLKKIFDRLEKKEPIHNADIHGTDLSGTIDIDTELNSDEILQRKLNQLHLGNRLTDASRVYNSDSLSDFKSLTPREKKYENEQFVESELNYKIKGKHKSNSKIGLFASFRTGGSNLVSTTTTPTNTVTNATSALHHVKSSTNLKDSQLLNNNDNPVDHRDDTQQQQQQQQHAHVAQPPIDKIGLILLQAKIPKDSLPYWAPSILRKTNRFEAMTKHAQENWTNLINYTPEDKLKPLEKIAVDLTCIQSNNSLIHTPPEIQAITTELIAITAKSDNSIPIKFNAQMLMNDIKLKEIKAKFHGFKKLIRVYEKKFNDNLLNLNELYNMHEELTRVRQIKFSDFISTQLYNDVESLSNLNVKVDHISDIFKKQLSTLKAPEEYLQEQLQYEQNHSTTGIPRSLSGTTLKNNSNSNNASNSSNMATNLDLNEKEIPIVNAKGGLSSSATMSRNTTANKFQNQIIRSWVKKSQLEWKREINVNLKFNKDSIQTLVPSFESCLCCRFYCVRINVKFHNIGSAIIDVPITVKNLSKDYERNTYIVPPPP</sequence>
<dbReference type="Pfam" id="PF04425">
    <property type="entry name" value="Bul1_N"/>
    <property type="match status" value="1"/>
</dbReference>
<evidence type="ECO:0000256" key="1">
    <source>
        <dbReference type="SAM" id="Coils"/>
    </source>
</evidence>
<dbReference type="GO" id="GO:0000001">
    <property type="term" value="P:mitochondrion inheritance"/>
    <property type="evidence" value="ECO:0007669"/>
    <property type="project" value="EnsemblFungi"/>
</dbReference>
<dbReference type="GO" id="GO:0034450">
    <property type="term" value="F:ubiquitin-ubiquitin ligase activity"/>
    <property type="evidence" value="ECO:0007669"/>
    <property type="project" value="EnsemblFungi"/>
</dbReference>
<dbReference type="GeneID" id="11494661"/>
<dbReference type="HOGENOM" id="CLU_010320_0_0_1"/>
<dbReference type="InterPro" id="IPR007519">
    <property type="entry name" value="Bul1_N"/>
</dbReference>
<reference evidence="5 6" key="1">
    <citation type="journal article" date="2011" name="Proc. Natl. Acad. Sci. U.S.A.">
        <title>Evolutionary erosion of yeast sex chromosomes by mating-type switching accidents.</title>
        <authorList>
            <person name="Gordon J.L."/>
            <person name="Armisen D."/>
            <person name="Proux-Wera E."/>
            <person name="Oheigeartaigh S.S."/>
            <person name="Byrne K.P."/>
            <person name="Wolfe K.H."/>
        </authorList>
    </citation>
    <scope>NUCLEOTIDE SEQUENCE [LARGE SCALE GENOMIC DNA]</scope>
    <source>
        <strain evidence="6">ATCC 10597 / BCRC 20456 / CBS 421 / NBRC 0211 / NRRL Y-12639</strain>
    </source>
</reference>
<dbReference type="GO" id="GO:0000209">
    <property type="term" value="P:protein polyubiquitination"/>
    <property type="evidence" value="ECO:0007669"/>
    <property type="project" value="EnsemblFungi"/>
</dbReference>
<dbReference type="eggNOG" id="ENOG502QSAC">
    <property type="taxonomic scope" value="Eukaryota"/>
</dbReference>
<feature type="compositionally biased region" description="Low complexity" evidence="2">
    <location>
        <begin position="978"/>
        <end position="990"/>
    </location>
</feature>
<feature type="compositionally biased region" description="Low complexity" evidence="2">
    <location>
        <begin position="262"/>
        <end position="271"/>
    </location>
</feature>
<feature type="region of interest" description="Disordered" evidence="2">
    <location>
        <begin position="1"/>
        <end position="144"/>
    </location>
</feature>
<feature type="domain" description="Bul1 C-terminal" evidence="4">
    <location>
        <begin position="787"/>
        <end position="1098"/>
    </location>
</feature>
<feature type="region of interest" description="Disordered" evidence="2">
    <location>
        <begin position="206"/>
        <end position="239"/>
    </location>
</feature>
<dbReference type="PANTHER" id="PTHR31904:SF1">
    <property type="entry name" value="BYPASS OF STOP CODON PROTEIN 5-RELATED"/>
    <property type="match status" value="1"/>
</dbReference>
<dbReference type="Proteomes" id="UP000000689">
    <property type="component" value="Chromosome 11"/>
</dbReference>
<dbReference type="AlphaFoldDB" id="G0WHH5"/>
<evidence type="ECO:0000259" key="4">
    <source>
        <dbReference type="Pfam" id="PF04426"/>
    </source>
</evidence>
<dbReference type="RefSeq" id="XP_003672479.1">
    <property type="nucleotide sequence ID" value="XM_003672431.1"/>
</dbReference>
<feature type="compositionally biased region" description="Polar residues" evidence="2">
    <location>
        <begin position="36"/>
        <end position="58"/>
    </location>
</feature>
<accession>G0WHH5</accession>
<feature type="region of interest" description="Disordered" evidence="2">
    <location>
        <begin position="962"/>
        <end position="991"/>
    </location>
</feature>
<feature type="compositionally biased region" description="Polar residues" evidence="2">
    <location>
        <begin position="1"/>
        <end position="13"/>
    </location>
</feature>
<evidence type="ECO:0000313" key="5">
    <source>
        <dbReference type="EMBL" id="CCD27236.1"/>
    </source>
</evidence>
<dbReference type="PANTHER" id="PTHR31904">
    <property type="entry name" value="BYPASS OF STOP CODON PROTEIN 5-RELATED"/>
    <property type="match status" value="1"/>
</dbReference>
<evidence type="ECO:0000259" key="3">
    <source>
        <dbReference type="Pfam" id="PF04425"/>
    </source>
</evidence>
<evidence type="ECO:0000313" key="6">
    <source>
        <dbReference type="Proteomes" id="UP000000689"/>
    </source>
</evidence>
<feature type="compositionally biased region" description="Low complexity" evidence="2">
    <location>
        <begin position="66"/>
        <end position="84"/>
    </location>
</feature>
<feature type="compositionally biased region" description="Polar residues" evidence="2">
    <location>
        <begin position="272"/>
        <end position="286"/>
    </location>
</feature>
<gene>
    <name evidence="5" type="primary">NDAI0K00450</name>
    <name evidence="5" type="ordered locus">NDAI_0K00450</name>
</gene>
<keyword evidence="6" id="KW-1185">Reference proteome</keyword>
<evidence type="ECO:0008006" key="7">
    <source>
        <dbReference type="Google" id="ProtNLM"/>
    </source>
</evidence>